<dbReference type="InterPro" id="IPR036390">
    <property type="entry name" value="WH_DNA-bd_sf"/>
</dbReference>
<protein>
    <submittedName>
        <fullName evidence="5">CopY/TcrY family copper transport repressor</fullName>
    </submittedName>
</protein>
<evidence type="ECO:0000256" key="2">
    <source>
        <dbReference type="ARBA" id="ARBA00023015"/>
    </source>
</evidence>
<gene>
    <name evidence="5" type="ORF">NXS10_06690</name>
</gene>
<dbReference type="Gene3D" id="1.10.10.10">
    <property type="entry name" value="Winged helix-like DNA-binding domain superfamily/Winged helix DNA-binding domain"/>
    <property type="match status" value="1"/>
</dbReference>
<keyword evidence="6" id="KW-1185">Reference proteome</keyword>
<dbReference type="EMBL" id="JANUXX010000007">
    <property type="protein sequence ID" value="MCS4488640.1"/>
    <property type="molecule type" value="Genomic_DNA"/>
</dbReference>
<evidence type="ECO:0000256" key="4">
    <source>
        <dbReference type="ARBA" id="ARBA00023163"/>
    </source>
</evidence>
<comment type="caution">
    <text evidence="5">The sequence shown here is derived from an EMBL/GenBank/DDBJ whole genome shotgun (WGS) entry which is preliminary data.</text>
</comment>
<dbReference type="NCBIfam" id="TIGR02698">
    <property type="entry name" value="CopY_TcrY"/>
    <property type="match status" value="1"/>
</dbReference>
<dbReference type="InterPro" id="IPR014071">
    <property type="entry name" value="Cu_transp_CopY/TcrY"/>
</dbReference>
<dbReference type="InterPro" id="IPR005650">
    <property type="entry name" value="BlaI_family"/>
</dbReference>
<organism evidence="5 6">
    <name type="scientific">Streptococcus sciuri</name>
    <dbReference type="NCBI Taxonomy" id="2973939"/>
    <lineage>
        <taxon>Bacteria</taxon>
        <taxon>Bacillati</taxon>
        <taxon>Bacillota</taxon>
        <taxon>Bacilli</taxon>
        <taxon>Lactobacillales</taxon>
        <taxon>Streptococcaceae</taxon>
        <taxon>Streptococcus</taxon>
    </lineage>
</organism>
<keyword evidence="2" id="KW-0805">Transcription regulation</keyword>
<evidence type="ECO:0000313" key="6">
    <source>
        <dbReference type="Proteomes" id="UP001206548"/>
    </source>
</evidence>
<reference evidence="5 6" key="1">
    <citation type="journal article" date="2023" name="Int. J. Syst. Evol. Microbiol.">
        <title>Streptococcus sciuri sp. nov., Staphylococcus marylandisciuri sp. nov. and Staphylococcus americanisciuri sp. nov., isolated from faeces of eastern grey squirrel (Sciurus carolinensis).</title>
        <authorList>
            <person name="Volokhov D.V."/>
            <person name="Zagorodnyaya T.A."/>
            <person name="Furtak V.A."/>
            <person name="Nattanmai G."/>
            <person name="Randall L."/>
            <person name="Jose S."/>
            <person name="Gao Y."/>
            <person name="Eisenberg T."/>
            <person name="Delmonte P."/>
            <person name="Blom J."/>
            <person name="Mitchell K.K."/>
        </authorList>
    </citation>
    <scope>NUCLEOTIDE SEQUENCE [LARGE SCALE GENOMIC DNA]</scope>
    <source>
        <strain evidence="5 6">SQ9-PEA</strain>
    </source>
</reference>
<dbReference type="Pfam" id="PF03965">
    <property type="entry name" value="Penicillinase_R"/>
    <property type="match status" value="1"/>
</dbReference>
<dbReference type="SUPFAM" id="SSF46785">
    <property type="entry name" value="Winged helix' DNA-binding domain"/>
    <property type="match status" value="1"/>
</dbReference>
<dbReference type="InterPro" id="IPR036388">
    <property type="entry name" value="WH-like_DNA-bd_sf"/>
</dbReference>
<accession>A0ABT2F9Y1</accession>
<dbReference type="RefSeq" id="WP_259139021.1">
    <property type="nucleotide sequence ID" value="NZ_JANUXX010000007.1"/>
</dbReference>
<sequence>MVISNAEWDVMRVVWTQERVTSTTVFTILSQKLQWTSSTIKTLLKRLVNKGYLTTEKVGKGFVYSAKISEREAIFYQIDDLFDKLCPTKHLDIIRYILTRTDMTFEDIEQLQMFLKDKKKTAVDEVACTCLPGQCTCQEYLK</sequence>
<keyword evidence="4" id="KW-0804">Transcription</keyword>
<comment type="similarity">
    <text evidence="1">Belongs to the BlaI transcriptional regulatory family.</text>
</comment>
<evidence type="ECO:0000313" key="5">
    <source>
        <dbReference type="EMBL" id="MCS4488640.1"/>
    </source>
</evidence>
<evidence type="ECO:0000256" key="3">
    <source>
        <dbReference type="ARBA" id="ARBA00023125"/>
    </source>
</evidence>
<keyword evidence="3" id="KW-0238">DNA-binding</keyword>
<dbReference type="PIRSF" id="PIRSF019455">
    <property type="entry name" value="CopR_AtkY"/>
    <property type="match status" value="1"/>
</dbReference>
<evidence type="ECO:0000256" key="1">
    <source>
        <dbReference type="ARBA" id="ARBA00011046"/>
    </source>
</evidence>
<dbReference type="Proteomes" id="UP001206548">
    <property type="component" value="Unassembled WGS sequence"/>
</dbReference>
<name>A0ABT2F9Y1_9STRE</name>
<proteinExistence type="inferred from homology"/>